<organism evidence="3 4">
    <name type="scientific">Amniculicola lignicola CBS 123094</name>
    <dbReference type="NCBI Taxonomy" id="1392246"/>
    <lineage>
        <taxon>Eukaryota</taxon>
        <taxon>Fungi</taxon>
        <taxon>Dikarya</taxon>
        <taxon>Ascomycota</taxon>
        <taxon>Pezizomycotina</taxon>
        <taxon>Dothideomycetes</taxon>
        <taxon>Pleosporomycetidae</taxon>
        <taxon>Pleosporales</taxon>
        <taxon>Amniculicolaceae</taxon>
        <taxon>Amniculicola</taxon>
    </lineage>
</organism>
<protein>
    <submittedName>
        <fullName evidence="3">Uncharacterized protein</fullName>
    </submittedName>
</protein>
<proteinExistence type="predicted"/>
<feature type="region of interest" description="Disordered" evidence="1">
    <location>
        <begin position="94"/>
        <end position="115"/>
    </location>
</feature>
<gene>
    <name evidence="3" type="ORF">P154DRAFT_597770</name>
</gene>
<evidence type="ECO:0000256" key="1">
    <source>
        <dbReference type="SAM" id="MobiDB-lite"/>
    </source>
</evidence>
<accession>A0A6A5WI08</accession>
<feature type="chain" id="PRO_5025513465" evidence="2">
    <location>
        <begin position="21"/>
        <end position="194"/>
    </location>
</feature>
<feature type="compositionally biased region" description="Pro residues" evidence="1">
    <location>
        <begin position="154"/>
        <end position="168"/>
    </location>
</feature>
<evidence type="ECO:0000313" key="3">
    <source>
        <dbReference type="EMBL" id="KAF2001067.1"/>
    </source>
</evidence>
<feature type="region of interest" description="Disordered" evidence="1">
    <location>
        <begin position="148"/>
        <end position="168"/>
    </location>
</feature>
<sequence length="194" mass="19835">MKIFKLIGVAIAFAATGSFAYNHEQSKSANRAIVKYAAINKDFSVNVGVEALAARGTYVECPKQATVTVTETVCTRDVPAPSAPAEVTITLEPVPSPSAPTLTLESTTDVPPVSAPGSSVLLSTTPTPAIGTSISTAHSLTTAITKIVTDDKPPPPTTPFGTPTPPPAPSNLAVGHQDVRFGILLGGMAFALAV</sequence>
<name>A0A6A5WI08_9PLEO</name>
<dbReference type="EMBL" id="ML977585">
    <property type="protein sequence ID" value="KAF2001067.1"/>
    <property type="molecule type" value="Genomic_DNA"/>
</dbReference>
<feature type="compositionally biased region" description="Polar residues" evidence="1">
    <location>
        <begin position="99"/>
        <end position="109"/>
    </location>
</feature>
<reference evidence="3" key="1">
    <citation type="journal article" date="2020" name="Stud. Mycol.">
        <title>101 Dothideomycetes genomes: a test case for predicting lifestyles and emergence of pathogens.</title>
        <authorList>
            <person name="Haridas S."/>
            <person name="Albert R."/>
            <person name="Binder M."/>
            <person name="Bloem J."/>
            <person name="Labutti K."/>
            <person name="Salamov A."/>
            <person name="Andreopoulos B."/>
            <person name="Baker S."/>
            <person name="Barry K."/>
            <person name="Bills G."/>
            <person name="Bluhm B."/>
            <person name="Cannon C."/>
            <person name="Castanera R."/>
            <person name="Culley D."/>
            <person name="Daum C."/>
            <person name="Ezra D."/>
            <person name="Gonzalez J."/>
            <person name="Henrissat B."/>
            <person name="Kuo A."/>
            <person name="Liang C."/>
            <person name="Lipzen A."/>
            <person name="Lutzoni F."/>
            <person name="Magnuson J."/>
            <person name="Mondo S."/>
            <person name="Nolan M."/>
            <person name="Ohm R."/>
            <person name="Pangilinan J."/>
            <person name="Park H.-J."/>
            <person name="Ramirez L."/>
            <person name="Alfaro M."/>
            <person name="Sun H."/>
            <person name="Tritt A."/>
            <person name="Yoshinaga Y."/>
            <person name="Zwiers L.-H."/>
            <person name="Turgeon B."/>
            <person name="Goodwin S."/>
            <person name="Spatafora J."/>
            <person name="Crous P."/>
            <person name="Grigoriev I."/>
        </authorList>
    </citation>
    <scope>NUCLEOTIDE SEQUENCE</scope>
    <source>
        <strain evidence="3">CBS 123094</strain>
    </source>
</reference>
<keyword evidence="4" id="KW-1185">Reference proteome</keyword>
<dbReference type="Proteomes" id="UP000799779">
    <property type="component" value="Unassembled WGS sequence"/>
</dbReference>
<evidence type="ECO:0000313" key="4">
    <source>
        <dbReference type="Proteomes" id="UP000799779"/>
    </source>
</evidence>
<keyword evidence="2" id="KW-0732">Signal</keyword>
<feature type="signal peptide" evidence="2">
    <location>
        <begin position="1"/>
        <end position="20"/>
    </location>
</feature>
<evidence type="ECO:0000256" key="2">
    <source>
        <dbReference type="SAM" id="SignalP"/>
    </source>
</evidence>
<dbReference type="AlphaFoldDB" id="A0A6A5WI08"/>